<dbReference type="EMBL" id="BAAADJ010000056">
    <property type="protein sequence ID" value="GAA0339039.1"/>
    <property type="molecule type" value="Genomic_DNA"/>
</dbReference>
<dbReference type="PROSITE" id="PS51782">
    <property type="entry name" value="LYSM"/>
    <property type="match status" value="1"/>
</dbReference>
<gene>
    <name evidence="2" type="ORF">GCM10008967_31640</name>
</gene>
<dbReference type="InterPro" id="IPR018392">
    <property type="entry name" value="LysM"/>
</dbReference>
<keyword evidence="3" id="KW-1185">Reference proteome</keyword>
<dbReference type="Pfam" id="PF01476">
    <property type="entry name" value="LysM"/>
    <property type="match status" value="1"/>
</dbReference>
<feature type="domain" description="LysM" evidence="1">
    <location>
        <begin position="38"/>
        <end position="89"/>
    </location>
</feature>
<reference evidence="2 3" key="1">
    <citation type="journal article" date="2019" name="Int. J. Syst. Evol. Microbiol.">
        <title>The Global Catalogue of Microorganisms (GCM) 10K type strain sequencing project: providing services to taxonomists for standard genome sequencing and annotation.</title>
        <authorList>
            <consortium name="The Broad Institute Genomics Platform"/>
            <consortium name="The Broad Institute Genome Sequencing Center for Infectious Disease"/>
            <person name="Wu L."/>
            <person name="Ma J."/>
        </authorList>
    </citation>
    <scope>NUCLEOTIDE SEQUENCE [LARGE SCALE GENOMIC DNA]</scope>
    <source>
        <strain evidence="2 3">JCM 9731</strain>
    </source>
</reference>
<dbReference type="SUPFAM" id="SSF54106">
    <property type="entry name" value="LysM domain"/>
    <property type="match status" value="1"/>
</dbReference>
<evidence type="ECO:0000313" key="2">
    <source>
        <dbReference type="EMBL" id="GAA0339039.1"/>
    </source>
</evidence>
<dbReference type="Proteomes" id="UP001500782">
    <property type="component" value="Unassembled WGS sequence"/>
</dbReference>
<sequence>MTTFIKKHSFSILFLLFAWILAFVYIQLTAETSADNYQSITINKGDTLWEIASTYQEEANHSIQSFIAWVEDMNNIDVNSIKPGDQIVIPVEKYGDIQYLASSGE</sequence>
<comment type="caution">
    <text evidence="2">The sequence shown here is derived from an EMBL/GenBank/DDBJ whole genome shotgun (WGS) entry which is preliminary data.</text>
</comment>
<protein>
    <recommendedName>
        <fullName evidence="1">LysM domain-containing protein</fullName>
    </recommendedName>
</protein>
<name>A0ABN0WIK7_9BACI</name>
<dbReference type="InterPro" id="IPR036779">
    <property type="entry name" value="LysM_dom_sf"/>
</dbReference>
<proteinExistence type="predicted"/>
<accession>A0ABN0WIK7</accession>
<dbReference type="Gene3D" id="3.10.350.10">
    <property type="entry name" value="LysM domain"/>
    <property type="match status" value="1"/>
</dbReference>
<evidence type="ECO:0000259" key="1">
    <source>
        <dbReference type="PROSITE" id="PS51782"/>
    </source>
</evidence>
<dbReference type="SMART" id="SM00257">
    <property type="entry name" value="LysM"/>
    <property type="match status" value="1"/>
</dbReference>
<evidence type="ECO:0000313" key="3">
    <source>
        <dbReference type="Proteomes" id="UP001500782"/>
    </source>
</evidence>
<organism evidence="2 3">
    <name type="scientific">Bacillus carboniphilus</name>
    <dbReference type="NCBI Taxonomy" id="86663"/>
    <lineage>
        <taxon>Bacteria</taxon>
        <taxon>Bacillati</taxon>
        <taxon>Bacillota</taxon>
        <taxon>Bacilli</taxon>
        <taxon>Bacillales</taxon>
        <taxon>Bacillaceae</taxon>
        <taxon>Bacillus</taxon>
    </lineage>
</organism>
<dbReference type="RefSeq" id="WP_343800991.1">
    <property type="nucleotide sequence ID" value="NZ_BAAADJ010000056.1"/>
</dbReference>
<dbReference type="CDD" id="cd00118">
    <property type="entry name" value="LysM"/>
    <property type="match status" value="1"/>
</dbReference>